<feature type="domain" description="Glycosyltransferase 2-like" evidence="1">
    <location>
        <begin position="7"/>
        <end position="114"/>
    </location>
</feature>
<proteinExistence type="predicted"/>
<dbReference type="InterPro" id="IPR001173">
    <property type="entry name" value="Glyco_trans_2-like"/>
</dbReference>
<evidence type="ECO:0000259" key="1">
    <source>
        <dbReference type="Pfam" id="PF00535"/>
    </source>
</evidence>
<dbReference type="EMBL" id="JBGFSN010000004">
    <property type="protein sequence ID" value="MFH8134021.1"/>
    <property type="molecule type" value="Genomic_DNA"/>
</dbReference>
<dbReference type="Pfam" id="PF00535">
    <property type="entry name" value="Glycos_transf_2"/>
    <property type="match status" value="1"/>
</dbReference>
<evidence type="ECO:0000313" key="3">
    <source>
        <dbReference type="Proteomes" id="UP001611251"/>
    </source>
</evidence>
<dbReference type="PANTHER" id="PTHR43685">
    <property type="entry name" value="GLYCOSYLTRANSFERASE"/>
    <property type="match status" value="1"/>
</dbReference>
<dbReference type="SUPFAM" id="SSF53448">
    <property type="entry name" value="Nucleotide-diphospho-sugar transferases"/>
    <property type="match status" value="1"/>
</dbReference>
<dbReference type="Proteomes" id="UP001611251">
    <property type="component" value="Unassembled WGS sequence"/>
</dbReference>
<dbReference type="InterPro" id="IPR029044">
    <property type="entry name" value="Nucleotide-diphossugar_trans"/>
</dbReference>
<accession>A0ABW7PUN1</accession>
<evidence type="ECO:0000313" key="2">
    <source>
        <dbReference type="EMBL" id="MFH8134021.1"/>
    </source>
</evidence>
<dbReference type="RefSeq" id="WP_397213463.1">
    <property type="nucleotide sequence ID" value="NZ_JBGFSN010000004.1"/>
</dbReference>
<dbReference type="Gene3D" id="3.90.550.10">
    <property type="entry name" value="Spore Coat Polysaccharide Biosynthesis Protein SpsA, Chain A"/>
    <property type="match status" value="1"/>
</dbReference>
<protein>
    <submittedName>
        <fullName evidence="2">Glycosyltransferase family 2 protein</fullName>
    </submittedName>
</protein>
<dbReference type="InterPro" id="IPR050834">
    <property type="entry name" value="Glycosyltransf_2"/>
</dbReference>
<reference evidence="2 3" key="1">
    <citation type="submission" date="2024-08" db="EMBL/GenBank/DDBJ databases">
        <title>Pantoea ronii - a newly identified human opportunistic pathogen.</title>
        <authorList>
            <person name="Keidar-Friedman D."/>
            <person name="Sorek N."/>
            <person name="Leshin-Carmel D."/>
            <person name="Tsur A."/>
            <person name="Amsalem M."/>
            <person name="Tolkach D."/>
            <person name="Brosh-Nissimov T."/>
        </authorList>
    </citation>
    <scope>NUCLEOTIDE SEQUENCE [LARGE SCALE GENOMIC DNA]</scope>
    <source>
        <strain evidence="2 3">AA23256</strain>
    </source>
</reference>
<organism evidence="2 3">
    <name type="scientific">Pantoea osteomyelitidis</name>
    <dbReference type="NCBI Taxonomy" id="3230026"/>
    <lineage>
        <taxon>Bacteria</taxon>
        <taxon>Pseudomonadati</taxon>
        <taxon>Pseudomonadota</taxon>
        <taxon>Gammaproteobacteria</taxon>
        <taxon>Enterobacterales</taxon>
        <taxon>Erwiniaceae</taxon>
        <taxon>Pantoea</taxon>
    </lineage>
</organism>
<dbReference type="PANTHER" id="PTHR43685:SF2">
    <property type="entry name" value="GLYCOSYLTRANSFERASE 2-LIKE DOMAIN-CONTAINING PROTEIN"/>
    <property type="match status" value="1"/>
</dbReference>
<comment type="caution">
    <text evidence="2">The sequence shown here is derived from an EMBL/GenBank/DDBJ whole genome shotgun (WGS) entry which is preliminary data.</text>
</comment>
<dbReference type="CDD" id="cd00761">
    <property type="entry name" value="Glyco_tranf_GTA_type"/>
    <property type="match status" value="1"/>
</dbReference>
<sequence length="333" mass="38131">MSEKILSVIIPAYNVEKYIVECVDSLLKQISAPNEIIIINDGSTDGTLPLAEKHYAHLPQVNIITIPNGGLGNARDTGMAVAEGDYIFFCDPDDRVAEGLFDELQTVVKNYPEVDLFCFNSCTFEDGDSQRTQPKVRHDGLGLQAPQQVFASLLRNGSYTSAVWNYVLKKSVTEQHNLRFVKRLHEDHHFTLSAYLKTECAWVSDNVYYHRRVYQDSLTNSTKNNAYFISRYEIFLRDFYLLKTSGMKKSGRSEIEKYFVIHSLLLMISLSLHHRVPLPDYILNAFQYLGRNIKPQSFKEWLMLKNPKAFTRLQKLKANRKTGGSTINMKNAV</sequence>
<keyword evidence="3" id="KW-1185">Reference proteome</keyword>
<gene>
    <name evidence="2" type="ORF">ABU178_07505</name>
</gene>
<name>A0ABW7PUN1_9GAMM</name>